<dbReference type="PANTHER" id="PTHR34220:SF7">
    <property type="entry name" value="SENSOR HISTIDINE KINASE YPDA"/>
    <property type="match status" value="1"/>
</dbReference>
<dbReference type="Pfam" id="PF06580">
    <property type="entry name" value="His_kinase"/>
    <property type="match status" value="1"/>
</dbReference>
<gene>
    <name evidence="3" type="ORF">DUE52_03635</name>
</gene>
<feature type="transmembrane region" description="Helical" evidence="1">
    <location>
        <begin position="14"/>
        <end position="34"/>
    </location>
</feature>
<protein>
    <submittedName>
        <fullName evidence="3">Histidine kinase</fullName>
    </submittedName>
</protein>
<keyword evidence="4" id="KW-1185">Reference proteome</keyword>
<feature type="transmembrane region" description="Helical" evidence="1">
    <location>
        <begin position="153"/>
        <end position="170"/>
    </location>
</feature>
<dbReference type="AlphaFoldDB" id="A0A368JUT6"/>
<organism evidence="3 4">
    <name type="scientific">Larkinella punicea</name>
    <dbReference type="NCBI Taxonomy" id="2315727"/>
    <lineage>
        <taxon>Bacteria</taxon>
        <taxon>Pseudomonadati</taxon>
        <taxon>Bacteroidota</taxon>
        <taxon>Cytophagia</taxon>
        <taxon>Cytophagales</taxon>
        <taxon>Spirosomataceae</taxon>
        <taxon>Larkinella</taxon>
    </lineage>
</organism>
<keyword evidence="1" id="KW-0472">Membrane</keyword>
<keyword evidence="1" id="KW-1133">Transmembrane helix</keyword>
<keyword evidence="3" id="KW-0808">Transferase</keyword>
<evidence type="ECO:0000313" key="4">
    <source>
        <dbReference type="Proteomes" id="UP000253383"/>
    </source>
</evidence>
<evidence type="ECO:0000259" key="2">
    <source>
        <dbReference type="Pfam" id="PF06580"/>
    </source>
</evidence>
<feature type="transmembrane region" description="Helical" evidence="1">
    <location>
        <begin position="92"/>
        <end position="109"/>
    </location>
</feature>
<keyword evidence="3" id="KW-0418">Kinase</keyword>
<sequence length="377" mass="43778">MNPKTAYRLTSRQIAQLALSVLVIYYPILLYVNLPERNWQFLLQSLPFLLGQGVVTFAIYYVWIYITEIILDRTSIRFGEEFLVDFKLPMQVLALLLAITAGMGLNLAGDQARHQLVRFIPRPEVGNHRSASERPPMEEPPNRPHRWEFFERSNNGLSIVIMLSIFYLSANRRANRRLKDVQIRAERLEKEAVLTQFAALKNQISPHFLFNSLSILSSLVHVDADLSEQFIDQLSRAYRYILEQKDNDKVRLKTELDFIRSYTFLLKIRFEDSFDVLIDIPEKTVDQYCIAPLTLQLLVENAVKHNRMTPEMPQHVWIKTEGEFLVVSNRIQPREQLEHSTGVGLQNIINRYELLTDQPVWVGEQDGAFVVKIPLIA</sequence>
<dbReference type="Proteomes" id="UP000253383">
    <property type="component" value="Unassembled WGS sequence"/>
</dbReference>
<feature type="transmembrane region" description="Helical" evidence="1">
    <location>
        <begin position="46"/>
        <end position="71"/>
    </location>
</feature>
<dbReference type="GO" id="GO:0016020">
    <property type="term" value="C:membrane"/>
    <property type="evidence" value="ECO:0007669"/>
    <property type="project" value="InterPro"/>
</dbReference>
<keyword evidence="1" id="KW-0812">Transmembrane</keyword>
<proteinExistence type="predicted"/>
<comment type="caution">
    <text evidence="3">The sequence shown here is derived from an EMBL/GenBank/DDBJ whole genome shotgun (WGS) entry which is preliminary data.</text>
</comment>
<dbReference type="InterPro" id="IPR010559">
    <property type="entry name" value="Sig_transdc_His_kin_internal"/>
</dbReference>
<dbReference type="InterPro" id="IPR050640">
    <property type="entry name" value="Bact_2-comp_sensor_kinase"/>
</dbReference>
<accession>A0A368JUT6</accession>
<evidence type="ECO:0000313" key="3">
    <source>
        <dbReference type="EMBL" id="RCR70696.1"/>
    </source>
</evidence>
<feature type="domain" description="Signal transduction histidine kinase internal region" evidence="2">
    <location>
        <begin position="196"/>
        <end position="274"/>
    </location>
</feature>
<reference evidence="3 4" key="1">
    <citation type="submission" date="2018-07" db="EMBL/GenBank/DDBJ databases">
        <title>Genome analysis of Larkinella rosea.</title>
        <authorList>
            <person name="Zhou Z."/>
            <person name="Wang G."/>
        </authorList>
    </citation>
    <scope>NUCLEOTIDE SEQUENCE [LARGE SCALE GENOMIC DNA]</scope>
    <source>
        <strain evidence="4">zzj9</strain>
    </source>
</reference>
<name>A0A368JUT6_9BACT</name>
<dbReference type="RefSeq" id="WP_114404613.1">
    <property type="nucleotide sequence ID" value="NZ_QOWE01000003.1"/>
</dbReference>
<dbReference type="PANTHER" id="PTHR34220">
    <property type="entry name" value="SENSOR HISTIDINE KINASE YPDA"/>
    <property type="match status" value="1"/>
</dbReference>
<dbReference type="EMBL" id="QOWE01000003">
    <property type="protein sequence ID" value="RCR70696.1"/>
    <property type="molecule type" value="Genomic_DNA"/>
</dbReference>
<evidence type="ECO:0000256" key="1">
    <source>
        <dbReference type="SAM" id="Phobius"/>
    </source>
</evidence>
<dbReference type="GO" id="GO:0000155">
    <property type="term" value="F:phosphorelay sensor kinase activity"/>
    <property type="evidence" value="ECO:0007669"/>
    <property type="project" value="InterPro"/>
</dbReference>
<dbReference type="OrthoDB" id="927174at2"/>